<dbReference type="InterPro" id="IPR052035">
    <property type="entry name" value="ZnF_BED_domain_contain"/>
</dbReference>
<comment type="subcellular location">
    <subcellularLocation>
        <location evidence="1">Nucleus</location>
    </subcellularLocation>
</comment>
<proteinExistence type="predicted"/>
<evidence type="ECO:0000256" key="5">
    <source>
        <dbReference type="ARBA" id="ARBA00023242"/>
    </source>
</evidence>
<evidence type="ECO:0000256" key="1">
    <source>
        <dbReference type="ARBA" id="ARBA00004123"/>
    </source>
</evidence>
<dbReference type="SUPFAM" id="SSF53098">
    <property type="entry name" value="Ribonuclease H-like"/>
    <property type="match status" value="1"/>
</dbReference>
<keyword evidence="5" id="KW-0539">Nucleus</keyword>
<dbReference type="PANTHER" id="PTHR46481">
    <property type="entry name" value="ZINC FINGER BED DOMAIN-CONTAINING PROTEIN 4"/>
    <property type="match status" value="1"/>
</dbReference>
<name>A0A915EAV8_9BILA</name>
<keyword evidence="3" id="KW-0863">Zinc-finger</keyword>
<organism evidence="6 7">
    <name type="scientific">Ditylenchus dipsaci</name>
    <dbReference type="NCBI Taxonomy" id="166011"/>
    <lineage>
        <taxon>Eukaryota</taxon>
        <taxon>Metazoa</taxon>
        <taxon>Ecdysozoa</taxon>
        <taxon>Nematoda</taxon>
        <taxon>Chromadorea</taxon>
        <taxon>Rhabditida</taxon>
        <taxon>Tylenchina</taxon>
        <taxon>Tylenchomorpha</taxon>
        <taxon>Sphaerularioidea</taxon>
        <taxon>Anguinidae</taxon>
        <taxon>Anguininae</taxon>
        <taxon>Ditylenchus</taxon>
    </lineage>
</organism>
<dbReference type="PANTHER" id="PTHR46481:SF10">
    <property type="entry name" value="ZINC FINGER BED DOMAIN-CONTAINING PROTEIN 39"/>
    <property type="match status" value="1"/>
</dbReference>
<accession>A0A915EAV8</accession>
<dbReference type="GO" id="GO:0008270">
    <property type="term" value="F:zinc ion binding"/>
    <property type="evidence" value="ECO:0007669"/>
    <property type="project" value="UniProtKB-KW"/>
</dbReference>
<protein>
    <submittedName>
        <fullName evidence="7">Uncharacterized protein</fullName>
    </submittedName>
</protein>
<evidence type="ECO:0000256" key="3">
    <source>
        <dbReference type="ARBA" id="ARBA00022771"/>
    </source>
</evidence>
<keyword evidence="2" id="KW-0479">Metal-binding</keyword>
<evidence type="ECO:0000256" key="2">
    <source>
        <dbReference type="ARBA" id="ARBA00022723"/>
    </source>
</evidence>
<dbReference type="GO" id="GO:0005634">
    <property type="term" value="C:nucleus"/>
    <property type="evidence" value="ECO:0007669"/>
    <property type="project" value="UniProtKB-SubCell"/>
</dbReference>
<evidence type="ECO:0000313" key="7">
    <source>
        <dbReference type="WBParaSite" id="jg4399"/>
    </source>
</evidence>
<evidence type="ECO:0000313" key="6">
    <source>
        <dbReference type="Proteomes" id="UP000887574"/>
    </source>
</evidence>
<keyword evidence="4" id="KW-0862">Zinc</keyword>
<dbReference type="Proteomes" id="UP000887574">
    <property type="component" value="Unplaced"/>
</dbReference>
<dbReference type="AlphaFoldDB" id="A0A915EAV8"/>
<dbReference type="WBParaSite" id="jg4399">
    <property type="protein sequence ID" value="jg4399"/>
    <property type="gene ID" value="jg4399"/>
</dbReference>
<evidence type="ECO:0000256" key="4">
    <source>
        <dbReference type="ARBA" id="ARBA00022833"/>
    </source>
</evidence>
<dbReference type="InterPro" id="IPR012337">
    <property type="entry name" value="RNaseH-like_sf"/>
</dbReference>
<reference evidence="7" key="1">
    <citation type="submission" date="2022-11" db="UniProtKB">
        <authorList>
            <consortium name="WormBaseParasite"/>
        </authorList>
    </citation>
    <scope>IDENTIFICATION</scope>
</reference>
<sequence>MKCNECQLVFFPTSSFVLHVCKFKIIAKHKTALSNHWVKKHTDKEQPAKKICLSQNEGSGEPKEKFKRIQSVLAAVLSIPSLPINIFLHPLVRKLFHVMCPSYELPSSFNTLKSLVLDQFKHQKVKIKEELSKISHRFSLTCVTLHYCDASAILRRAFLGLQQLKGSHTGQLIRRETEKILAEYGLSLFNAFKVVTDAGSNMIKGFNEIRAVDIDPELISEEFEGALEEEVEDVEDNMELTDIDFLLQ</sequence>
<keyword evidence="6" id="KW-1185">Reference proteome</keyword>